<feature type="transmembrane region" description="Helical" evidence="2">
    <location>
        <begin position="26"/>
        <end position="47"/>
    </location>
</feature>
<keyword evidence="2" id="KW-0812">Transmembrane</keyword>
<evidence type="ECO:0000313" key="3">
    <source>
        <dbReference type="EMBL" id="CAF0886164.1"/>
    </source>
</evidence>
<dbReference type="AlphaFoldDB" id="A0A813YM75"/>
<feature type="region of interest" description="Disordered" evidence="1">
    <location>
        <begin position="218"/>
        <end position="290"/>
    </location>
</feature>
<feature type="compositionally biased region" description="Pro residues" evidence="1">
    <location>
        <begin position="273"/>
        <end position="283"/>
    </location>
</feature>
<dbReference type="EMBL" id="CAJNOE010000086">
    <property type="protein sequence ID" value="CAF0886164.1"/>
    <property type="molecule type" value="Genomic_DNA"/>
</dbReference>
<proteinExistence type="predicted"/>
<dbReference type="Proteomes" id="UP000663860">
    <property type="component" value="Unassembled WGS sequence"/>
</dbReference>
<reference evidence="3" key="1">
    <citation type="submission" date="2021-02" db="EMBL/GenBank/DDBJ databases">
        <authorList>
            <person name="Nowell W R."/>
        </authorList>
    </citation>
    <scope>NUCLEOTIDE SEQUENCE</scope>
</reference>
<evidence type="ECO:0000256" key="2">
    <source>
        <dbReference type="SAM" id="Phobius"/>
    </source>
</evidence>
<sequence length="320" mass="36301">MIYLPNDHFCTISFTNIPGVLSSASVVYMCPFCCLLFIYIHITRFICQQENIQTLVIKQRQARDLLIIRRILIIVSLLLILGIPAMTLIFMFIITGEENPLIVRISYFPVSISQMGLSVALLFSIPQLKNIVLNLRKTNTVIPVTRAEQGTIQMRTIVGTYTYHQTRQLLLDRPNPDFERSLSKRMSKSLNISTGETNRPLPHPQTIEPFFQTHQISIPEKDENEDTPTPEYAHIRKKPERPPVTPPRTPQTSRLPEIKPKRTQAPVAYANLPPEPPPRPPVPRETSPTMDPEDALLAAIRLATDLDPNKQANKIVMANS</sequence>
<keyword evidence="2" id="KW-0472">Membrane</keyword>
<feature type="transmembrane region" description="Helical" evidence="2">
    <location>
        <begin position="106"/>
        <end position="125"/>
    </location>
</feature>
<feature type="transmembrane region" description="Helical" evidence="2">
    <location>
        <begin position="67"/>
        <end position="94"/>
    </location>
</feature>
<accession>A0A813YM75</accession>
<organism evidence="3 4">
    <name type="scientific">Adineta steineri</name>
    <dbReference type="NCBI Taxonomy" id="433720"/>
    <lineage>
        <taxon>Eukaryota</taxon>
        <taxon>Metazoa</taxon>
        <taxon>Spiralia</taxon>
        <taxon>Gnathifera</taxon>
        <taxon>Rotifera</taxon>
        <taxon>Eurotatoria</taxon>
        <taxon>Bdelloidea</taxon>
        <taxon>Adinetida</taxon>
        <taxon>Adinetidae</taxon>
        <taxon>Adineta</taxon>
    </lineage>
</organism>
<evidence type="ECO:0000256" key="1">
    <source>
        <dbReference type="SAM" id="MobiDB-lite"/>
    </source>
</evidence>
<name>A0A813YM75_9BILA</name>
<protein>
    <recommendedName>
        <fullName evidence="5">G protein-coupled receptor</fullName>
    </recommendedName>
</protein>
<evidence type="ECO:0000313" key="4">
    <source>
        <dbReference type="Proteomes" id="UP000663860"/>
    </source>
</evidence>
<keyword evidence="2" id="KW-1133">Transmembrane helix</keyword>
<evidence type="ECO:0008006" key="5">
    <source>
        <dbReference type="Google" id="ProtNLM"/>
    </source>
</evidence>
<gene>
    <name evidence="3" type="ORF">IZO911_LOCUS11462</name>
</gene>
<comment type="caution">
    <text evidence="3">The sequence shown here is derived from an EMBL/GenBank/DDBJ whole genome shotgun (WGS) entry which is preliminary data.</text>
</comment>